<comment type="similarity">
    <text evidence="1">Belongs to the DtxR/MntR family.</text>
</comment>
<dbReference type="InterPro" id="IPR022687">
    <property type="entry name" value="HTH_DTXR"/>
</dbReference>
<protein>
    <submittedName>
        <fullName evidence="6">Metal-dependent transcriptional regulator</fullName>
    </submittedName>
</protein>
<dbReference type="PROSITE" id="PS50944">
    <property type="entry name" value="HTH_DTXR"/>
    <property type="match status" value="1"/>
</dbReference>
<dbReference type="PANTHER" id="PTHR33238">
    <property type="entry name" value="IRON (METAL) DEPENDENT REPRESSOR, DTXR FAMILY"/>
    <property type="match status" value="1"/>
</dbReference>
<dbReference type="EMBL" id="JAAIPF010000004">
    <property type="protein sequence ID" value="NSF72738.1"/>
    <property type="molecule type" value="Genomic_DNA"/>
</dbReference>
<evidence type="ECO:0000256" key="4">
    <source>
        <dbReference type="ARBA" id="ARBA00023163"/>
    </source>
</evidence>
<dbReference type="Pfam" id="PF01325">
    <property type="entry name" value="Fe_dep_repress"/>
    <property type="match status" value="1"/>
</dbReference>
<evidence type="ECO:0000256" key="2">
    <source>
        <dbReference type="ARBA" id="ARBA00023015"/>
    </source>
</evidence>
<name>A0ABX2GK65_9FIRM</name>
<evidence type="ECO:0000313" key="7">
    <source>
        <dbReference type="Proteomes" id="UP000822152"/>
    </source>
</evidence>
<dbReference type="Gene3D" id="1.10.60.10">
    <property type="entry name" value="Iron dependent repressor, metal binding and dimerisation domain"/>
    <property type="match status" value="1"/>
</dbReference>
<evidence type="ECO:0000259" key="5">
    <source>
        <dbReference type="PROSITE" id="PS50944"/>
    </source>
</evidence>
<dbReference type="RefSeq" id="WP_173742512.1">
    <property type="nucleotide sequence ID" value="NZ_JAAIPF010000004.1"/>
</dbReference>
<proteinExistence type="inferred from homology"/>
<keyword evidence="2" id="KW-0805">Transcription regulation</keyword>
<evidence type="ECO:0000256" key="3">
    <source>
        <dbReference type="ARBA" id="ARBA00023125"/>
    </source>
</evidence>
<evidence type="ECO:0000256" key="1">
    <source>
        <dbReference type="ARBA" id="ARBA00007871"/>
    </source>
</evidence>
<dbReference type="SMART" id="SM00529">
    <property type="entry name" value="HTH_DTXR"/>
    <property type="match status" value="1"/>
</dbReference>
<accession>A0ABX2GK65</accession>
<comment type="caution">
    <text evidence="6">The sequence shown here is derived from an EMBL/GenBank/DDBJ whole genome shotgun (WGS) entry which is preliminary data.</text>
</comment>
<organism evidence="6 7">
    <name type="scientific">Blautia wexlerae</name>
    <dbReference type="NCBI Taxonomy" id="418240"/>
    <lineage>
        <taxon>Bacteria</taxon>
        <taxon>Bacillati</taxon>
        <taxon>Bacillota</taxon>
        <taxon>Clostridia</taxon>
        <taxon>Lachnospirales</taxon>
        <taxon>Lachnospiraceae</taxon>
        <taxon>Blautia</taxon>
    </lineage>
</organism>
<dbReference type="Proteomes" id="UP000822152">
    <property type="component" value="Unassembled WGS sequence"/>
</dbReference>
<dbReference type="PANTHER" id="PTHR33238:SF7">
    <property type="entry name" value="IRON-DEPENDENT TRANSCRIPTIONAL REGULATOR"/>
    <property type="match status" value="1"/>
</dbReference>
<dbReference type="Pfam" id="PF02742">
    <property type="entry name" value="Fe_dep_repr_C"/>
    <property type="match status" value="1"/>
</dbReference>
<keyword evidence="7" id="KW-1185">Reference proteome</keyword>
<evidence type="ECO:0000313" key="6">
    <source>
        <dbReference type="EMBL" id="NSF72738.1"/>
    </source>
</evidence>
<dbReference type="Gene3D" id="1.10.10.10">
    <property type="entry name" value="Winged helix-like DNA-binding domain superfamily/Winged helix DNA-binding domain"/>
    <property type="match status" value="1"/>
</dbReference>
<dbReference type="InterPro" id="IPR036390">
    <property type="entry name" value="WH_DNA-bd_sf"/>
</dbReference>
<keyword evidence="4" id="KW-0804">Transcription</keyword>
<dbReference type="SUPFAM" id="SSF47979">
    <property type="entry name" value="Iron-dependent repressor protein, dimerization domain"/>
    <property type="match status" value="1"/>
</dbReference>
<reference evidence="6 7" key="1">
    <citation type="journal article" date="2020" name="Cell Host Microbe">
        <title>Functional and Genomic Variation between Human-Derived Isolates of Lachnospiraceae Reveals Inter- and Intra-Species Diversity.</title>
        <authorList>
            <person name="Sorbara M.T."/>
            <person name="Littmann E.R."/>
            <person name="Fontana E."/>
            <person name="Moody T.U."/>
            <person name="Kohout C.E."/>
            <person name="Gjonbalaj M."/>
            <person name="Eaton V."/>
            <person name="Seok R."/>
            <person name="Leiner I.M."/>
            <person name="Pamer E.G."/>
        </authorList>
    </citation>
    <scope>NUCLEOTIDE SEQUENCE [LARGE SCALE GENOMIC DNA]</scope>
    <source>
        <strain evidence="6 7">MSK.20.11</strain>
    </source>
</reference>
<dbReference type="InterPro" id="IPR036388">
    <property type="entry name" value="WH-like_DNA-bd_sf"/>
</dbReference>
<dbReference type="SUPFAM" id="SSF46785">
    <property type="entry name" value="Winged helix' DNA-binding domain"/>
    <property type="match status" value="1"/>
</dbReference>
<keyword evidence="3" id="KW-0238">DNA-binding</keyword>
<dbReference type="InterPro" id="IPR036421">
    <property type="entry name" value="Fe_dep_repressor_sf"/>
</dbReference>
<dbReference type="InterPro" id="IPR022689">
    <property type="entry name" value="Iron_dep_repressor"/>
</dbReference>
<gene>
    <name evidence="6" type="ORF">G4952_02665</name>
</gene>
<sequence>MAIHESGEDYLEAILMIKKRSGNVRSIDVARELSFSKPSVSVAMKNLKTSNYITVDENGFINLTEAGQEIADKIYERHTFLTNWLTSLGVDPEVASEDACKMEHAISSESFSAIKKFVADTH</sequence>
<dbReference type="InterPro" id="IPR001367">
    <property type="entry name" value="Fe_dep_repressor"/>
</dbReference>
<feature type="domain" description="HTH dtxR-type" evidence="5">
    <location>
        <begin position="1"/>
        <end position="64"/>
    </location>
</feature>
<dbReference type="InterPro" id="IPR050536">
    <property type="entry name" value="DtxR_MntR_Metal-Reg"/>
</dbReference>